<proteinExistence type="predicted"/>
<dbReference type="Gene3D" id="1.10.490.20">
    <property type="entry name" value="Phycocyanins"/>
    <property type="match status" value="1"/>
</dbReference>
<dbReference type="InterPro" id="IPR038719">
    <property type="entry name" value="Phycobilisome_asu/bsu_sf"/>
</dbReference>
<dbReference type="Proteomes" id="UP000031549">
    <property type="component" value="Unassembled WGS sequence"/>
</dbReference>
<keyword evidence="3" id="KW-1185">Reference proteome</keyword>
<protein>
    <submittedName>
        <fullName evidence="2">Phasin family protein</fullName>
    </submittedName>
</protein>
<evidence type="ECO:0000313" key="3">
    <source>
        <dbReference type="Proteomes" id="UP000031549"/>
    </source>
</evidence>
<name>A0A846H9I3_9CYAN</name>
<keyword evidence="1" id="KW-0812">Transmembrane</keyword>
<evidence type="ECO:0000256" key="1">
    <source>
        <dbReference type="SAM" id="Phobius"/>
    </source>
</evidence>
<comment type="caution">
    <text evidence="2">The sequence shown here is derived from an EMBL/GenBank/DDBJ whole genome shotgun (WGS) entry which is preliminary data.</text>
</comment>
<gene>
    <name evidence="2" type="ORF">PI95_013865</name>
</gene>
<dbReference type="EMBL" id="JTCM02000026">
    <property type="protein sequence ID" value="NEU73618.1"/>
    <property type="molecule type" value="Genomic_DNA"/>
</dbReference>
<dbReference type="RefSeq" id="WP_039747723.1">
    <property type="nucleotide sequence ID" value="NZ_JTCM02000026.1"/>
</dbReference>
<keyword evidence="1" id="KW-1133">Transmembrane helix</keyword>
<organism evidence="2 3">
    <name type="scientific">Hassallia byssoidea VB512170</name>
    <dbReference type="NCBI Taxonomy" id="1304833"/>
    <lineage>
        <taxon>Bacteria</taxon>
        <taxon>Bacillati</taxon>
        <taxon>Cyanobacteriota</taxon>
        <taxon>Cyanophyceae</taxon>
        <taxon>Nostocales</taxon>
        <taxon>Tolypothrichaceae</taxon>
        <taxon>Hassallia</taxon>
    </lineage>
</organism>
<reference evidence="2 3" key="1">
    <citation type="journal article" date="2015" name="Genome Announc.">
        <title>Draft Genome Sequence of Cyanobacterium Hassallia byssoidea Strain VB512170, Isolated from Monuments in India.</title>
        <authorList>
            <person name="Singh D."/>
            <person name="Chandrababunaidu M.M."/>
            <person name="Panda A."/>
            <person name="Sen D."/>
            <person name="Bhattacharyya S."/>
            <person name="Adhikary S.P."/>
            <person name="Tripathy S."/>
        </authorList>
    </citation>
    <scope>NUCLEOTIDE SEQUENCE [LARGE SCALE GENOMIC DNA]</scope>
    <source>
        <strain evidence="2 3">VB512170</strain>
    </source>
</reference>
<evidence type="ECO:0000313" key="2">
    <source>
        <dbReference type="EMBL" id="NEU73618.1"/>
    </source>
</evidence>
<feature type="transmembrane region" description="Helical" evidence="1">
    <location>
        <begin position="67"/>
        <end position="87"/>
    </location>
</feature>
<accession>A0A846H9I3</accession>
<keyword evidence="1" id="KW-0472">Membrane</keyword>
<sequence length="261" mass="29843">MKKQNKLVVWLKSLPVAVIFLLWLLNANKFIYAQISSPTAIPTLSLSNTASQNQTSSSVEPKQDSQLIAAIAAFGSLLSGIAAILALRKSQNNEKINDLLSKQIFKYFDSLIKQSKDPIEKKRLLDQKKFFEEELRALTKRSDASKKAGKWLKDRRERLAEEAVQHALSDKFITNKDIKEKLYSHLNDYLHGIQESLLEICDTDYIDELVNELASHHVLDSSDYKKALQFLINDKIPESNLSLDSQEELKNYFDYLIRSLP</sequence>
<dbReference type="AlphaFoldDB" id="A0A846H9I3"/>